<dbReference type="NCBIfam" id="TIGR03815">
    <property type="entry name" value="CpaE_hom_Actino"/>
    <property type="match status" value="1"/>
</dbReference>
<proteinExistence type="predicted"/>
<accession>A0ABZ3FP55</accession>
<organism evidence="3 4">
    <name type="scientific">Ammonicoccus fulvus</name>
    <dbReference type="NCBI Taxonomy" id="3138240"/>
    <lineage>
        <taxon>Bacteria</taxon>
        <taxon>Bacillati</taxon>
        <taxon>Actinomycetota</taxon>
        <taxon>Actinomycetes</taxon>
        <taxon>Propionibacteriales</taxon>
        <taxon>Propionibacteriaceae</taxon>
        <taxon>Ammonicoccus</taxon>
    </lineage>
</organism>
<evidence type="ECO:0000313" key="3">
    <source>
        <dbReference type="EMBL" id="XAN06603.1"/>
    </source>
</evidence>
<dbReference type="Pfam" id="PF01656">
    <property type="entry name" value="CbiA"/>
    <property type="match status" value="1"/>
</dbReference>
<dbReference type="Pfam" id="PF26563">
    <property type="entry name" value="Rv3660c_N"/>
    <property type="match status" value="1"/>
</dbReference>
<evidence type="ECO:0000259" key="2">
    <source>
        <dbReference type="Pfam" id="PF26563"/>
    </source>
</evidence>
<dbReference type="InterPro" id="IPR022521">
    <property type="entry name" value="Rv3660c"/>
</dbReference>
<dbReference type="PANTHER" id="PTHR43384">
    <property type="entry name" value="SEPTUM SITE-DETERMINING PROTEIN MIND HOMOLOG, CHLOROPLASTIC-RELATED"/>
    <property type="match status" value="1"/>
</dbReference>
<sequence>MEMTPVTPAVLVTGSNEIRDHVLAAAAAAGTDIRVCADAVELSALPTPGILLVGADQVAAVARSSVVGRATVHLVGGAGDQARLCEWSAALGATVLVLPDGLRWLAAALSGAREGRGATVVAVVGASGGLGTSTLAAGLAWAAAERGLRSAFVDLDAGGGGADLIFGLERQPGWRWPGLTAADGFLGDLHEHLPHADGLAVVSHDRRDATPVPVTAAVAVVRSLGRSHDVVIIDAGARPGTTELAAIRAADGGLLVCSAEVRGLAAATRQLQQIDAHLPMAVVLSRLRQSSDGVAAVERTLGLSVAASLPADKGIAAGADRGDPPGRNAGRAWRTRCGELLDGLIGERR</sequence>
<dbReference type="SUPFAM" id="SSF52540">
    <property type="entry name" value="P-loop containing nucleoside triphosphate hydrolases"/>
    <property type="match status" value="1"/>
</dbReference>
<dbReference type="PANTHER" id="PTHR43384:SF11">
    <property type="entry name" value="SEPTUM SITE DETERMINING PROTEIN"/>
    <property type="match status" value="1"/>
</dbReference>
<evidence type="ECO:0000313" key="4">
    <source>
        <dbReference type="Proteomes" id="UP001442841"/>
    </source>
</evidence>
<dbReference type="RefSeq" id="WP_425308033.1">
    <property type="nucleotide sequence ID" value="NZ_CP154795.1"/>
</dbReference>
<dbReference type="EMBL" id="CP154795">
    <property type="protein sequence ID" value="XAN06603.1"/>
    <property type="molecule type" value="Genomic_DNA"/>
</dbReference>
<name>A0ABZ3FP55_9ACTN</name>
<feature type="domain" description="Rv3660c-like CheY-like N-terminal" evidence="2">
    <location>
        <begin position="12"/>
        <end position="116"/>
    </location>
</feature>
<dbReference type="InterPro" id="IPR050625">
    <property type="entry name" value="ParA/MinD_ATPase"/>
</dbReference>
<dbReference type="Proteomes" id="UP001442841">
    <property type="component" value="Chromosome"/>
</dbReference>
<protein>
    <submittedName>
        <fullName evidence="3">Septum site-determining protein Ssd</fullName>
    </submittedName>
</protein>
<reference evidence="3 4" key="1">
    <citation type="submission" date="2024-04" db="EMBL/GenBank/DDBJ databases">
        <title>Isolation of an actinomycete strain from pig manure.</title>
        <authorList>
            <person name="Gong T."/>
            <person name="Yu Z."/>
            <person name="An M."/>
            <person name="Wei C."/>
            <person name="Yang W."/>
            <person name="Liu L."/>
        </authorList>
    </citation>
    <scope>NUCLEOTIDE SEQUENCE [LARGE SCALE GENOMIC DNA]</scope>
    <source>
        <strain evidence="3 4">ZF39</strain>
    </source>
</reference>
<feature type="domain" description="CobQ/CobB/MinD/ParA nucleotide binding" evidence="1">
    <location>
        <begin position="121"/>
        <end position="324"/>
    </location>
</feature>
<dbReference type="Gene3D" id="3.40.50.300">
    <property type="entry name" value="P-loop containing nucleotide triphosphate hydrolases"/>
    <property type="match status" value="1"/>
</dbReference>
<gene>
    <name evidence="3" type="primary">ssd</name>
    <name evidence="3" type="ORF">AADG42_04525</name>
</gene>
<dbReference type="InterPro" id="IPR002586">
    <property type="entry name" value="CobQ/CobB/MinD/ParA_Nub-bd_dom"/>
</dbReference>
<evidence type="ECO:0000259" key="1">
    <source>
        <dbReference type="Pfam" id="PF01656"/>
    </source>
</evidence>
<keyword evidence="4" id="KW-1185">Reference proteome</keyword>
<dbReference type="InterPro" id="IPR059050">
    <property type="entry name" value="Rv3660c_N"/>
</dbReference>
<dbReference type="InterPro" id="IPR027417">
    <property type="entry name" value="P-loop_NTPase"/>
</dbReference>